<dbReference type="AlphaFoldDB" id="A9D6U4"/>
<dbReference type="OrthoDB" id="9789139at2"/>
<dbReference type="InterPro" id="IPR047124">
    <property type="entry name" value="HI_0220.2"/>
</dbReference>
<organism evidence="2 3">
    <name type="scientific">Hoeflea phototrophica (strain DSM 17068 / NCIMB 14078 / DFL-43)</name>
    <dbReference type="NCBI Taxonomy" id="411684"/>
    <lineage>
        <taxon>Bacteria</taxon>
        <taxon>Pseudomonadati</taxon>
        <taxon>Pseudomonadota</taxon>
        <taxon>Alphaproteobacteria</taxon>
        <taxon>Hyphomicrobiales</taxon>
        <taxon>Rhizobiaceae</taxon>
        <taxon>Hoeflea</taxon>
    </lineage>
</organism>
<dbReference type="HOGENOM" id="CLU_075800_0_0_5"/>
<feature type="domain" description="Uracil-DNA glycosylase-like" evidence="1">
    <location>
        <begin position="45"/>
        <end position="209"/>
    </location>
</feature>
<gene>
    <name evidence="2" type="ORF">HPDFL43_10182</name>
</gene>
<protein>
    <submittedName>
        <fullName evidence="2">Uracil-DNA glycosylase</fullName>
    </submittedName>
</protein>
<dbReference type="Pfam" id="PF03167">
    <property type="entry name" value="UDG"/>
    <property type="match status" value="1"/>
</dbReference>
<dbReference type="PANTHER" id="PTHR42160">
    <property type="entry name" value="URACIL-DNA GLYCOSYLASE SUPERFAMILY PROTEIN"/>
    <property type="match status" value="1"/>
</dbReference>
<dbReference type="SMART" id="SM00986">
    <property type="entry name" value="UDG"/>
    <property type="match status" value="1"/>
</dbReference>
<accession>A9D6U4</accession>
<dbReference type="Proteomes" id="UP000004291">
    <property type="component" value="Chromosome"/>
</dbReference>
<dbReference type="InterPro" id="IPR005122">
    <property type="entry name" value="Uracil-DNA_glycosylase-like"/>
</dbReference>
<sequence length="219" mass="23798">MNGETGRAGCEDISALVAEISACTVCRDAPLGGPAKALPHDPRPVCVASATAPVLIAGQAPGTRVHASGRPFTDPSGDRLRQWLGVDEAQFYNPANFAIVPMGFCFPGLDAKGGDLPPRRECAPAWRDRLMASMPQVRLILAIGQYAQAWHLGGMRRKSLTQTVADWRVILDATRSDCAVLPLPHPSWRNSGWIRKNPWFEAELLPELKRRVSAVLSEV</sequence>
<dbReference type="STRING" id="411684.HPDFL43_10182"/>
<dbReference type="Gene3D" id="3.40.470.10">
    <property type="entry name" value="Uracil-DNA glycosylase-like domain"/>
    <property type="match status" value="1"/>
</dbReference>
<comment type="caution">
    <text evidence="2">The sequence shown here is derived from an EMBL/GenBank/DDBJ whole genome shotgun (WGS) entry which is preliminary data.</text>
</comment>
<keyword evidence="3" id="KW-1185">Reference proteome</keyword>
<name>A9D6U4_HOEPD</name>
<reference evidence="2 3" key="1">
    <citation type="submission" date="2007-10" db="EMBL/GenBank/DDBJ databases">
        <authorList>
            <person name="Wagner-Dobler I."/>
            <person name="Ferriera S."/>
            <person name="Johnson J."/>
            <person name="Kravitz S."/>
            <person name="Beeson K."/>
            <person name="Sutton G."/>
            <person name="Rogers Y.-H."/>
            <person name="Friedman R."/>
            <person name="Frazier M."/>
            <person name="Venter J.C."/>
        </authorList>
    </citation>
    <scope>NUCLEOTIDE SEQUENCE [LARGE SCALE GENOMIC DNA]</scope>
    <source>
        <strain evidence="2 3">DFL-43</strain>
    </source>
</reference>
<evidence type="ECO:0000313" key="2">
    <source>
        <dbReference type="EMBL" id="EDQ33597.1"/>
    </source>
</evidence>
<dbReference type="eggNOG" id="COG1573">
    <property type="taxonomic scope" value="Bacteria"/>
</dbReference>
<evidence type="ECO:0000259" key="1">
    <source>
        <dbReference type="SMART" id="SM00986"/>
    </source>
</evidence>
<dbReference type="CDD" id="cd10033">
    <property type="entry name" value="UDG_like"/>
    <property type="match status" value="1"/>
</dbReference>
<proteinExistence type="predicted"/>
<dbReference type="RefSeq" id="WP_007197812.1">
    <property type="nucleotide sequence ID" value="NZ_CM002917.1"/>
</dbReference>
<dbReference type="EMBL" id="ABIA03000002">
    <property type="protein sequence ID" value="EDQ33597.1"/>
    <property type="molecule type" value="Genomic_DNA"/>
</dbReference>
<dbReference type="SMART" id="SM00987">
    <property type="entry name" value="UreE_C"/>
    <property type="match status" value="1"/>
</dbReference>
<dbReference type="InterPro" id="IPR036895">
    <property type="entry name" value="Uracil-DNA_glycosylase-like_sf"/>
</dbReference>
<evidence type="ECO:0000313" key="3">
    <source>
        <dbReference type="Proteomes" id="UP000004291"/>
    </source>
</evidence>
<dbReference type="SUPFAM" id="SSF52141">
    <property type="entry name" value="Uracil-DNA glycosylase-like"/>
    <property type="match status" value="1"/>
</dbReference>
<reference evidence="2 3" key="2">
    <citation type="submission" date="2012-06" db="EMBL/GenBank/DDBJ databases">
        <authorList>
            <person name="Fiebig A."/>
        </authorList>
    </citation>
    <scope>NUCLEOTIDE SEQUENCE [LARGE SCALE GENOMIC DNA]</scope>
    <source>
        <strain evidence="2 3">DFL-43</strain>
    </source>
</reference>
<dbReference type="PANTHER" id="PTHR42160:SF1">
    <property type="entry name" value="URACIL-DNA GLYCOSYLASE SUPERFAMILY PROTEIN"/>
    <property type="match status" value="1"/>
</dbReference>